<dbReference type="EMBL" id="PNYB01000014">
    <property type="protein sequence ID" value="PMS22319.1"/>
    <property type="molecule type" value="Genomic_DNA"/>
</dbReference>
<dbReference type="GO" id="GO:0004803">
    <property type="term" value="F:transposase activity"/>
    <property type="evidence" value="ECO:0007669"/>
    <property type="project" value="InterPro"/>
</dbReference>
<evidence type="ECO:0000256" key="1">
    <source>
        <dbReference type="SAM" id="MobiDB-lite"/>
    </source>
</evidence>
<dbReference type="Gene3D" id="3.30.70.1290">
    <property type="entry name" value="Transposase IS200-like"/>
    <property type="match status" value="1"/>
</dbReference>
<name>A0A2N7VYT1_9BURK</name>
<organism evidence="3 4">
    <name type="scientific">Trinickia soli</name>
    <dbReference type="NCBI Taxonomy" id="380675"/>
    <lineage>
        <taxon>Bacteria</taxon>
        <taxon>Pseudomonadati</taxon>
        <taxon>Pseudomonadota</taxon>
        <taxon>Betaproteobacteria</taxon>
        <taxon>Burkholderiales</taxon>
        <taxon>Burkholderiaceae</taxon>
        <taxon>Trinickia</taxon>
    </lineage>
</organism>
<feature type="domain" description="Transposase IS200-like" evidence="2">
    <location>
        <begin position="9"/>
        <end position="124"/>
    </location>
</feature>
<dbReference type="RefSeq" id="WP_102611051.1">
    <property type="nucleotide sequence ID" value="NZ_CADIKD010000014.1"/>
</dbReference>
<feature type="region of interest" description="Disordered" evidence="1">
    <location>
        <begin position="212"/>
        <end position="240"/>
    </location>
</feature>
<dbReference type="GO" id="GO:0003677">
    <property type="term" value="F:DNA binding"/>
    <property type="evidence" value="ECO:0007669"/>
    <property type="project" value="InterPro"/>
</dbReference>
<dbReference type="SMART" id="SM01321">
    <property type="entry name" value="Y1_Tnp"/>
    <property type="match status" value="1"/>
</dbReference>
<accession>A0A2N7VYT1</accession>
<dbReference type="Pfam" id="PF01797">
    <property type="entry name" value="Y1_Tnp"/>
    <property type="match status" value="1"/>
</dbReference>
<dbReference type="InterPro" id="IPR002686">
    <property type="entry name" value="Transposase_17"/>
</dbReference>
<reference evidence="3 4" key="1">
    <citation type="submission" date="2018-01" db="EMBL/GenBank/DDBJ databases">
        <title>Whole genome analyses suggest that Burkholderia sensu lato contains two further novel genera in the rhizoxinica-symbiotica group Mycetohabitans gen. nov., and Trinickia gen. nov.: implications for the evolution of diazotrophy and nodulation in the Burkholderiaceae.</title>
        <authorList>
            <person name="Estrada-de los Santos P."/>
            <person name="Palmer M."/>
            <person name="Chavez-Ramirez B."/>
            <person name="Beukes C."/>
            <person name="Steenkamp E.T."/>
            <person name="Hirsch A.M."/>
            <person name="Manyaka P."/>
            <person name="Maluk M."/>
            <person name="Lafos M."/>
            <person name="Crook M."/>
            <person name="Gross E."/>
            <person name="Simon M.F."/>
            <person name="Bueno dos Reis Junior F."/>
            <person name="Poole P.S."/>
            <person name="Venter S.N."/>
            <person name="James E.K."/>
        </authorList>
    </citation>
    <scope>NUCLEOTIDE SEQUENCE [LARGE SCALE GENOMIC DNA]</scope>
    <source>
        <strain evidence="3 4">GP25-8</strain>
    </source>
</reference>
<dbReference type="AlphaFoldDB" id="A0A2N7VYT1"/>
<gene>
    <name evidence="3" type="ORF">C0Z19_17245</name>
</gene>
<proteinExistence type="predicted"/>
<evidence type="ECO:0000313" key="3">
    <source>
        <dbReference type="EMBL" id="PMS22319.1"/>
    </source>
</evidence>
<dbReference type="PANTHER" id="PTHR34322:SF2">
    <property type="entry name" value="TRANSPOSASE IS200-LIKE DOMAIN-CONTAINING PROTEIN"/>
    <property type="match status" value="1"/>
</dbReference>
<sequence>MARLARLYVPKQPQHVILRGLDQQPAFVDEQDYELFVDCLKAASRDHHLDVHAYVLMPGAVQLLVTPSDETSLPKAMQAVGRRYVAHFNRRYARRGTLWEGRYRATVIEGERYFLLASRVIELCPVRAQLVSAAEDYRWSSYRHHIGLTVDSLVTDHPLYWSLGNTPFERQRAYKDLCEQPLDEREANELQQATLKGWVLGGDSYREWAARAANRRVSPLPRGRPKKTRETPQTPQTSQQ</sequence>
<keyword evidence="4" id="KW-1185">Reference proteome</keyword>
<evidence type="ECO:0000259" key="2">
    <source>
        <dbReference type="SMART" id="SM01321"/>
    </source>
</evidence>
<dbReference type="GO" id="GO:0006313">
    <property type="term" value="P:DNA transposition"/>
    <property type="evidence" value="ECO:0007669"/>
    <property type="project" value="InterPro"/>
</dbReference>
<dbReference type="Proteomes" id="UP000235347">
    <property type="component" value="Unassembled WGS sequence"/>
</dbReference>
<feature type="compositionally biased region" description="Polar residues" evidence="1">
    <location>
        <begin position="231"/>
        <end position="240"/>
    </location>
</feature>
<protein>
    <submittedName>
        <fullName evidence="3">Transposase</fullName>
    </submittedName>
</protein>
<dbReference type="SUPFAM" id="SSF143422">
    <property type="entry name" value="Transposase IS200-like"/>
    <property type="match status" value="1"/>
</dbReference>
<dbReference type="PANTHER" id="PTHR34322">
    <property type="entry name" value="TRANSPOSASE, Y1_TNP DOMAIN-CONTAINING"/>
    <property type="match status" value="1"/>
</dbReference>
<dbReference type="InterPro" id="IPR036515">
    <property type="entry name" value="Transposase_17_sf"/>
</dbReference>
<evidence type="ECO:0000313" key="4">
    <source>
        <dbReference type="Proteomes" id="UP000235347"/>
    </source>
</evidence>
<comment type="caution">
    <text evidence="3">The sequence shown here is derived from an EMBL/GenBank/DDBJ whole genome shotgun (WGS) entry which is preliminary data.</text>
</comment>